<feature type="transmembrane region" description="Helical" evidence="4">
    <location>
        <begin position="279"/>
        <end position="299"/>
    </location>
</feature>
<dbReference type="PANTHER" id="PTHR30413">
    <property type="entry name" value="INNER MEMBRANE TRANSPORT PERMEASE"/>
    <property type="match status" value="1"/>
</dbReference>
<dbReference type="Proteomes" id="UP000199671">
    <property type="component" value="Unassembled WGS sequence"/>
</dbReference>
<evidence type="ECO:0000256" key="3">
    <source>
        <dbReference type="ARBA" id="ARBA00022448"/>
    </source>
</evidence>
<evidence type="ECO:0000256" key="1">
    <source>
        <dbReference type="ARBA" id="ARBA00004429"/>
    </source>
</evidence>
<reference evidence="5 6" key="1">
    <citation type="submission" date="2016-10" db="EMBL/GenBank/DDBJ databases">
        <authorList>
            <person name="de Groot N.N."/>
        </authorList>
    </citation>
    <scope>NUCLEOTIDE SEQUENCE [LARGE SCALE GENOMIC DNA]</scope>
    <source>
        <strain evidence="5 6">KPR-7B</strain>
    </source>
</reference>
<keyword evidence="4" id="KW-1133">Transmembrane helix</keyword>
<evidence type="ECO:0000313" key="5">
    <source>
        <dbReference type="EMBL" id="SDN20177.1"/>
    </source>
</evidence>
<keyword evidence="4" id="KW-0472">Membrane</keyword>
<feature type="transmembrane region" description="Helical" evidence="4">
    <location>
        <begin position="155"/>
        <end position="177"/>
    </location>
</feature>
<name>A0A1G9ZGE1_9ACTO</name>
<feature type="transmembrane region" description="Helical" evidence="4">
    <location>
        <begin position="221"/>
        <end position="239"/>
    </location>
</feature>
<feature type="transmembrane region" description="Helical" evidence="4">
    <location>
        <begin position="112"/>
        <end position="134"/>
    </location>
</feature>
<feature type="transmembrane region" description="Helical" evidence="4">
    <location>
        <begin position="189"/>
        <end position="209"/>
    </location>
</feature>
<accession>A0A1G9ZGE1</accession>
<gene>
    <name evidence="5" type="ORF">SAMN04487766_11755</name>
</gene>
<comment type="similarity">
    <text evidence="2">Belongs to the ABC-2 integral membrane protein family.</text>
</comment>
<comment type="subcellular location">
    <subcellularLocation>
        <location evidence="1">Cell inner membrane</location>
        <topology evidence="1">Multi-pass membrane protein</topology>
    </subcellularLocation>
</comment>
<evidence type="ECO:0000256" key="2">
    <source>
        <dbReference type="ARBA" id="ARBA00007783"/>
    </source>
</evidence>
<keyword evidence="4" id="KW-0812">Transmembrane</keyword>
<dbReference type="EMBL" id="FNHU01000017">
    <property type="protein sequence ID" value="SDN20177.1"/>
    <property type="molecule type" value="Genomic_DNA"/>
</dbReference>
<evidence type="ECO:0000313" key="6">
    <source>
        <dbReference type="Proteomes" id="UP000199671"/>
    </source>
</evidence>
<proteinExistence type="inferred from homology"/>
<dbReference type="AlphaFoldDB" id="A0A1G9ZGE1"/>
<dbReference type="PANTHER" id="PTHR30413:SF8">
    <property type="entry name" value="TRANSPORT PERMEASE PROTEIN"/>
    <property type="match status" value="1"/>
</dbReference>
<keyword evidence="3" id="KW-0813">Transport</keyword>
<organism evidence="5 6">
    <name type="scientific">Actinomyces ruminicola</name>
    <dbReference type="NCBI Taxonomy" id="332524"/>
    <lineage>
        <taxon>Bacteria</taxon>
        <taxon>Bacillati</taxon>
        <taxon>Actinomycetota</taxon>
        <taxon>Actinomycetes</taxon>
        <taxon>Actinomycetales</taxon>
        <taxon>Actinomycetaceae</taxon>
        <taxon>Actinomyces</taxon>
    </lineage>
</organism>
<evidence type="ECO:0000256" key="4">
    <source>
        <dbReference type="SAM" id="Phobius"/>
    </source>
</evidence>
<sequence>MSEHSHESFPMTWLDRAYEAYARSSHVVSAQQLQRLSPVGQRPQLGRYIAQLWQRRHFIWADARAKALGSQRGTLLGNAWLIVKPMLDSLVFFIIFGLLLQTSRGIENFIGYLIIGVTLFPPLQRAITGGAQVIQNGRNMIRGFSFPRAVLPISYTLRSAIDSLPPLVAVLLLVMALPPHALPTWHWGLIAPIFLLQFTFGLGLTFFTARITALLPDMRNIWPFLTQFWFYGSGVFFSYERFINHPTMLAFMDVNPGYLILTMYRNCILYSNVPDARSWVMLFAWAFGTFALGFVFFWAKEVDYGLER</sequence>
<dbReference type="GO" id="GO:0005886">
    <property type="term" value="C:plasma membrane"/>
    <property type="evidence" value="ECO:0007669"/>
    <property type="project" value="UniProtKB-SubCell"/>
</dbReference>
<dbReference type="RefSeq" id="WP_256329458.1">
    <property type="nucleotide sequence ID" value="NZ_FNHU01000017.1"/>
</dbReference>
<feature type="transmembrane region" description="Helical" evidence="4">
    <location>
        <begin position="79"/>
        <end position="100"/>
    </location>
</feature>
<protein>
    <submittedName>
        <fullName evidence="5">Teichoic acid transport system permease protein</fullName>
    </submittedName>
</protein>
<dbReference type="GO" id="GO:0015920">
    <property type="term" value="P:lipopolysaccharide transport"/>
    <property type="evidence" value="ECO:0007669"/>
    <property type="project" value="TreeGrafter"/>
</dbReference>